<keyword evidence="3" id="KW-1185">Reference proteome</keyword>
<feature type="compositionally biased region" description="Acidic residues" evidence="1">
    <location>
        <begin position="1"/>
        <end position="10"/>
    </location>
</feature>
<evidence type="ECO:0000313" key="2">
    <source>
        <dbReference type="EMBL" id="KAK9082612.1"/>
    </source>
</evidence>
<protein>
    <submittedName>
        <fullName evidence="2">Uncharacterized protein</fullName>
    </submittedName>
</protein>
<feature type="compositionally biased region" description="Acidic residues" evidence="1">
    <location>
        <begin position="166"/>
        <end position="176"/>
    </location>
</feature>
<gene>
    <name evidence="2" type="ORF">Scep_029083</name>
</gene>
<evidence type="ECO:0000256" key="1">
    <source>
        <dbReference type="SAM" id="MobiDB-lite"/>
    </source>
</evidence>
<dbReference type="Proteomes" id="UP001419268">
    <property type="component" value="Unassembled WGS sequence"/>
</dbReference>
<accession>A0AAP0E0J3</accession>
<dbReference type="EMBL" id="JBBNAG010000013">
    <property type="protein sequence ID" value="KAK9082612.1"/>
    <property type="molecule type" value="Genomic_DNA"/>
</dbReference>
<sequence length="277" mass="30036">MISEEDECEEMMGGNPGVRESDGVEGRGEKVQRAFHLRINLISMYSRVPQAVRRRGLHYCRVFSVLGLEVLSNLEGMTHTKNTFSGEETGAEELKGVQGARRAQTTSYRKSKELGRGLGGGGKELSIRTSQMNAAERPKTDSTEESKEEATQQGEQERSNQSSFDSSEEEGEQESGEESKEKSSKGSQSSGGDSDIDNNESEDKRGSGEKEGGEGDSGEQSDEKSGDKGEEEEIIEGKRVIAKGGSKAKPGTPKGEKPTDPPHRSLEGLKPDIAEEF</sequence>
<feature type="compositionally biased region" description="Basic and acidic residues" evidence="1">
    <location>
        <begin position="254"/>
        <end position="277"/>
    </location>
</feature>
<organism evidence="2 3">
    <name type="scientific">Stephania cephalantha</name>
    <dbReference type="NCBI Taxonomy" id="152367"/>
    <lineage>
        <taxon>Eukaryota</taxon>
        <taxon>Viridiplantae</taxon>
        <taxon>Streptophyta</taxon>
        <taxon>Embryophyta</taxon>
        <taxon>Tracheophyta</taxon>
        <taxon>Spermatophyta</taxon>
        <taxon>Magnoliopsida</taxon>
        <taxon>Ranunculales</taxon>
        <taxon>Menispermaceae</taxon>
        <taxon>Menispermoideae</taxon>
        <taxon>Cissampelideae</taxon>
        <taxon>Stephania</taxon>
    </lineage>
</organism>
<evidence type="ECO:0000313" key="3">
    <source>
        <dbReference type="Proteomes" id="UP001419268"/>
    </source>
</evidence>
<name>A0AAP0E0J3_9MAGN</name>
<proteinExistence type="predicted"/>
<feature type="region of interest" description="Disordered" evidence="1">
    <location>
        <begin position="81"/>
        <end position="277"/>
    </location>
</feature>
<feature type="region of interest" description="Disordered" evidence="1">
    <location>
        <begin position="1"/>
        <end position="27"/>
    </location>
</feature>
<dbReference type="AlphaFoldDB" id="A0AAP0E0J3"/>
<comment type="caution">
    <text evidence="2">The sequence shown here is derived from an EMBL/GenBank/DDBJ whole genome shotgun (WGS) entry which is preliminary data.</text>
</comment>
<feature type="compositionally biased region" description="Basic and acidic residues" evidence="1">
    <location>
        <begin position="136"/>
        <end position="158"/>
    </location>
</feature>
<reference evidence="2 3" key="1">
    <citation type="submission" date="2024-01" db="EMBL/GenBank/DDBJ databases">
        <title>Genome assemblies of Stephania.</title>
        <authorList>
            <person name="Yang L."/>
        </authorList>
    </citation>
    <scope>NUCLEOTIDE SEQUENCE [LARGE SCALE GENOMIC DNA]</scope>
    <source>
        <strain evidence="2">JXDWG</strain>
        <tissue evidence="2">Leaf</tissue>
    </source>
</reference>
<feature type="compositionally biased region" description="Basic and acidic residues" evidence="1">
    <location>
        <begin position="201"/>
        <end position="213"/>
    </location>
</feature>